<dbReference type="SUPFAM" id="SSF53448">
    <property type="entry name" value="Nucleotide-diphospho-sugar transferases"/>
    <property type="match status" value="1"/>
</dbReference>
<evidence type="ECO:0000313" key="3">
    <source>
        <dbReference type="EMBL" id="CAF0886281.1"/>
    </source>
</evidence>
<sequence>MSNFLNQRSRATLVSSFFLFLILLGCILWPWFCAALIWQKSTINYPIISLSNHTRMKIPAIIHQTWRDENTIPSNWQQASNTCRSLHPNYEYRFWTDAAGRRLIEKEFPCLLSTYDSYPYDIQRADVIRLIVLYVFGGIYLDLDVICLKPLDQLREYEFILPKTMPAGLSNDVIIAQPKHPFLLQLLNNLPKANRNYLTKYATVMFSTGPMYITHEASNYVNHSSIDVLSQDLYGKYTHNSTRSLFKHLKASSWHGNDAALVKWIYRRRIILLLLLAVSVASALALIYLEVISGSSAEANKEKAKDSSNTAGERVGAGIDYVKDKCEEAGHAASKEVNKQKAIH</sequence>
<evidence type="ECO:0000313" key="4">
    <source>
        <dbReference type="Proteomes" id="UP000663828"/>
    </source>
</evidence>
<evidence type="ECO:0000256" key="2">
    <source>
        <dbReference type="SAM" id="Phobius"/>
    </source>
</evidence>
<keyword evidence="4" id="KW-1185">Reference proteome</keyword>
<dbReference type="PANTHER" id="PTHR32385">
    <property type="entry name" value="MANNOSYL PHOSPHORYLINOSITOL CERAMIDE SYNTHASE"/>
    <property type="match status" value="1"/>
</dbReference>
<comment type="caution">
    <text evidence="3">The sequence shown here is derived from an EMBL/GenBank/DDBJ whole genome shotgun (WGS) entry which is preliminary data.</text>
</comment>
<dbReference type="Pfam" id="PF04488">
    <property type="entry name" value="Gly_transf_sug"/>
    <property type="match status" value="1"/>
</dbReference>
<dbReference type="InterPro" id="IPR007577">
    <property type="entry name" value="GlycoTrfase_DXD_sugar-bd_CS"/>
</dbReference>
<organism evidence="3 4">
    <name type="scientific">Adineta ricciae</name>
    <name type="common">Rotifer</name>
    <dbReference type="NCBI Taxonomy" id="249248"/>
    <lineage>
        <taxon>Eukaryota</taxon>
        <taxon>Metazoa</taxon>
        <taxon>Spiralia</taxon>
        <taxon>Gnathifera</taxon>
        <taxon>Rotifera</taxon>
        <taxon>Eurotatoria</taxon>
        <taxon>Bdelloidea</taxon>
        <taxon>Adinetida</taxon>
        <taxon>Adinetidae</taxon>
        <taxon>Adineta</taxon>
    </lineage>
</organism>
<evidence type="ECO:0000256" key="1">
    <source>
        <dbReference type="ARBA" id="ARBA00022679"/>
    </source>
</evidence>
<name>A0A813YMG2_ADIRI</name>
<keyword evidence="1" id="KW-0808">Transferase</keyword>
<dbReference type="InterPro" id="IPR051706">
    <property type="entry name" value="Glycosyltransferase_domain"/>
</dbReference>
<dbReference type="InterPro" id="IPR029044">
    <property type="entry name" value="Nucleotide-diphossugar_trans"/>
</dbReference>
<feature type="transmembrane region" description="Helical" evidence="2">
    <location>
        <begin position="12"/>
        <end position="32"/>
    </location>
</feature>
<accession>A0A813YMG2</accession>
<keyword evidence="2" id="KW-1133">Transmembrane helix</keyword>
<dbReference type="Gene3D" id="3.90.550.20">
    <property type="match status" value="1"/>
</dbReference>
<protein>
    <submittedName>
        <fullName evidence="3">Uncharacterized protein</fullName>
    </submittedName>
</protein>
<dbReference type="EMBL" id="CAJNOR010000344">
    <property type="protein sequence ID" value="CAF0886281.1"/>
    <property type="molecule type" value="Genomic_DNA"/>
</dbReference>
<keyword evidence="2" id="KW-0812">Transmembrane</keyword>
<dbReference type="Proteomes" id="UP000663828">
    <property type="component" value="Unassembled WGS sequence"/>
</dbReference>
<keyword evidence="2" id="KW-0472">Membrane</keyword>
<dbReference type="InterPro" id="IPR020100">
    <property type="entry name" value="Glc-repressible_Grg1"/>
</dbReference>
<dbReference type="PANTHER" id="PTHR32385:SF15">
    <property type="entry name" value="INOSITOL PHOSPHOCERAMIDE MANNOSYLTRANSFERASE 1"/>
    <property type="match status" value="1"/>
</dbReference>
<proteinExistence type="predicted"/>
<dbReference type="Pfam" id="PF11034">
    <property type="entry name" value="Grg1"/>
    <property type="match status" value="1"/>
</dbReference>
<dbReference type="GO" id="GO:0051999">
    <property type="term" value="P:mannosyl-inositol phosphorylceramide biosynthetic process"/>
    <property type="evidence" value="ECO:0007669"/>
    <property type="project" value="TreeGrafter"/>
</dbReference>
<gene>
    <name evidence="3" type="ORF">XAT740_LOCUS7268</name>
</gene>
<dbReference type="AlphaFoldDB" id="A0A813YMG2"/>
<dbReference type="GO" id="GO:0000030">
    <property type="term" value="F:mannosyltransferase activity"/>
    <property type="evidence" value="ECO:0007669"/>
    <property type="project" value="TreeGrafter"/>
</dbReference>
<dbReference type="GO" id="GO:0016020">
    <property type="term" value="C:membrane"/>
    <property type="evidence" value="ECO:0007669"/>
    <property type="project" value="GOC"/>
</dbReference>
<feature type="transmembrane region" description="Helical" evidence="2">
    <location>
        <begin position="270"/>
        <end position="289"/>
    </location>
</feature>
<reference evidence="3" key="1">
    <citation type="submission" date="2021-02" db="EMBL/GenBank/DDBJ databases">
        <authorList>
            <person name="Nowell W R."/>
        </authorList>
    </citation>
    <scope>NUCLEOTIDE SEQUENCE</scope>
</reference>